<dbReference type="Pfam" id="PF15860">
    <property type="entry name" value="DUF4728"/>
    <property type="match status" value="1"/>
</dbReference>
<evidence type="ECO:0000313" key="2">
    <source>
        <dbReference type="EMBL" id="CRK89168.1"/>
    </source>
</evidence>
<evidence type="ECO:0000313" key="3">
    <source>
        <dbReference type="Proteomes" id="UP000183832"/>
    </source>
</evidence>
<evidence type="ECO:0000256" key="1">
    <source>
        <dbReference type="SAM" id="Phobius"/>
    </source>
</evidence>
<dbReference type="Proteomes" id="UP000183832">
    <property type="component" value="Unassembled WGS sequence"/>
</dbReference>
<reference evidence="2 3" key="1">
    <citation type="submission" date="2015-04" db="EMBL/GenBank/DDBJ databases">
        <authorList>
            <person name="Syromyatnikov M.Y."/>
            <person name="Popov V.N."/>
        </authorList>
    </citation>
    <scope>NUCLEOTIDE SEQUENCE [LARGE SCALE GENOMIC DNA]</scope>
</reference>
<keyword evidence="1" id="KW-0812">Transmembrane</keyword>
<dbReference type="AlphaFoldDB" id="A0A1J1HM68"/>
<name>A0A1J1HM68_9DIPT</name>
<keyword evidence="1" id="KW-0472">Membrane</keyword>
<accession>A0A1J1HM68</accession>
<protein>
    <submittedName>
        <fullName evidence="2">CLUMA_CG002929, isoform A</fullName>
    </submittedName>
</protein>
<dbReference type="EMBL" id="CVRI01000011">
    <property type="protein sequence ID" value="CRK89168.1"/>
    <property type="molecule type" value="Genomic_DNA"/>
</dbReference>
<dbReference type="InterPro" id="IPR031720">
    <property type="entry name" value="DUF4728"/>
</dbReference>
<keyword evidence="3" id="KW-1185">Reference proteome</keyword>
<feature type="transmembrane region" description="Helical" evidence="1">
    <location>
        <begin position="106"/>
        <end position="130"/>
    </location>
</feature>
<keyword evidence="1" id="KW-1133">Transmembrane helix</keyword>
<organism evidence="2 3">
    <name type="scientific">Clunio marinus</name>
    <dbReference type="NCBI Taxonomy" id="568069"/>
    <lineage>
        <taxon>Eukaryota</taxon>
        <taxon>Metazoa</taxon>
        <taxon>Ecdysozoa</taxon>
        <taxon>Arthropoda</taxon>
        <taxon>Hexapoda</taxon>
        <taxon>Insecta</taxon>
        <taxon>Pterygota</taxon>
        <taxon>Neoptera</taxon>
        <taxon>Endopterygota</taxon>
        <taxon>Diptera</taxon>
        <taxon>Nematocera</taxon>
        <taxon>Chironomoidea</taxon>
        <taxon>Chironomidae</taxon>
        <taxon>Clunio</taxon>
    </lineage>
</organism>
<feature type="transmembrane region" description="Helical" evidence="1">
    <location>
        <begin position="66"/>
        <end position="94"/>
    </location>
</feature>
<gene>
    <name evidence="2" type="ORF">CLUMA_CG002929</name>
</gene>
<proteinExistence type="predicted"/>
<feature type="transmembrane region" description="Helical" evidence="1">
    <location>
        <begin position="136"/>
        <end position="161"/>
    </location>
</feature>
<feature type="transmembrane region" description="Helical" evidence="1">
    <location>
        <begin position="20"/>
        <end position="46"/>
    </location>
</feature>
<sequence>MCIPRVDRFLLCLTLESGGFIIGLLSTIFSVTLAFGIPGLVIVLAIKFKNEYNSLTDPDEKYNLLVIFIIGMVIALLYTTFMTVNVTASLLMTIGVRRKRPLFMKLFIWMLAIGVIICLLQSTGAIIGIIKIGNVYIAVLIVSLIILVLNIYAFICVYSLYDLFIKVAELQRRETGQEQSRDQIPKLVYWRK</sequence>